<gene>
    <name evidence="8" type="ORF">NCTC12475_01288</name>
</gene>
<dbReference type="STRING" id="32024.GCA_000788295_01678"/>
<accession>A0A381DK48</accession>
<dbReference type="AlphaFoldDB" id="A0A381DK48"/>
<evidence type="ECO:0000256" key="3">
    <source>
        <dbReference type="ARBA" id="ARBA00022475"/>
    </source>
</evidence>
<dbReference type="InterPro" id="IPR003400">
    <property type="entry name" value="ExbD"/>
</dbReference>
<comment type="similarity">
    <text evidence="2 7">Belongs to the ExbD/TolR family.</text>
</comment>
<keyword evidence="7" id="KW-0653">Protein transport</keyword>
<dbReference type="GO" id="GO:0015031">
    <property type="term" value="P:protein transport"/>
    <property type="evidence" value="ECO:0007669"/>
    <property type="project" value="UniProtKB-KW"/>
</dbReference>
<keyword evidence="4 7" id="KW-0812">Transmembrane</keyword>
<evidence type="ECO:0000256" key="4">
    <source>
        <dbReference type="ARBA" id="ARBA00022692"/>
    </source>
</evidence>
<dbReference type="Proteomes" id="UP000254920">
    <property type="component" value="Unassembled WGS sequence"/>
</dbReference>
<dbReference type="OrthoDB" id="8858387at2"/>
<dbReference type="GO" id="GO:0022857">
    <property type="term" value="F:transmembrane transporter activity"/>
    <property type="evidence" value="ECO:0007669"/>
    <property type="project" value="InterPro"/>
</dbReference>
<proteinExistence type="inferred from homology"/>
<evidence type="ECO:0000256" key="1">
    <source>
        <dbReference type="ARBA" id="ARBA00004162"/>
    </source>
</evidence>
<organism evidence="8 9">
    <name type="scientific">Campylobacter sputorum subsp. sputorum</name>
    <dbReference type="NCBI Taxonomy" id="32024"/>
    <lineage>
        <taxon>Bacteria</taxon>
        <taxon>Pseudomonadati</taxon>
        <taxon>Campylobacterota</taxon>
        <taxon>Epsilonproteobacteria</taxon>
        <taxon>Campylobacterales</taxon>
        <taxon>Campylobacteraceae</taxon>
        <taxon>Campylobacter</taxon>
    </lineage>
</organism>
<sequence>MIWKEFLCLFIKDLKMKYVSKFKNRRRREYYGISMINLIDVIFMLLIFFMITTTFAKTENFPINLPKSSEDFSDNRPQSITIFYFLNGNISINFDNKNTTFLNLDDFKNNIKSLNLANFNEIHLSADNDLDYGNIINLISILKENDVSKINLDIEKIR</sequence>
<keyword evidence="3" id="KW-1003">Cell membrane</keyword>
<evidence type="ECO:0000256" key="6">
    <source>
        <dbReference type="ARBA" id="ARBA00023136"/>
    </source>
</evidence>
<evidence type="ECO:0000313" key="9">
    <source>
        <dbReference type="Proteomes" id="UP000254920"/>
    </source>
</evidence>
<comment type="subcellular location">
    <subcellularLocation>
        <location evidence="1">Cell membrane</location>
        <topology evidence="1">Single-pass membrane protein</topology>
    </subcellularLocation>
    <subcellularLocation>
        <location evidence="7">Cell membrane</location>
        <topology evidence="7">Single-pass type II membrane protein</topology>
    </subcellularLocation>
</comment>
<evidence type="ECO:0000313" key="8">
    <source>
        <dbReference type="EMBL" id="SUX11073.1"/>
    </source>
</evidence>
<name>A0A381DK48_9BACT</name>
<keyword evidence="6" id="KW-0472">Membrane</keyword>
<evidence type="ECO:0000256" key="5">
    <source>
        <dbReference type="ARBA" id="ARBA00022989"/>
    </source>
</evidence>
<dbReference type="Gene3D" id="3.30.420.270">
    <property type="match status" value="1"/>
</dbReference>
<keyword evidence="9" id="KW-1185">Reference proteome</keyword>
<dbReference type="Pfam" id="PF02472">
    <property type="entry name" value="ExbD"/>
    <property type="match status" value="1"/>
</dbReference>
<dbReference type="PANTHER" id="PTHR30558">
    <property type="entry name" value="EXBD MEMBRANE COMPONENT OF PMF-DRIVEN MACROMOLECULE IMPORT SYSTEM"/>
    <property type="match status" value="1"/>
</dbReference>
<keyword evidence="7" id="KW-0813">Transport</keyword>
<reference evidence="8 9" key="1">
    <citation type="submission" date="2018-06" db="EMBL/GenBank/DDBJ databases">
        <authorList>
            <consortium name="Pathogen Informatics"/>
            <person name="Doyle S."/>
        </authorList>
    </citation>
    <scope>NUCLEOTIDE SEQUENCE [LARGE SCALE GENOMIC DNA]</scope>
    <source>
        <strain evidence="8 9">NCTC12475</strain>
    </source>
</reference>
<protein>
    <submittedName>
        <fullName evidence="8">Ferric siderophore transport system, biopolymer transport protein ExbD</fullName>
    </submittedName>
</protein>
<evidence type="ECO:0000256" key="7">
    <source>
        <dbReference type="RuleBase" id="RU003879"/>
    </source>
</evidence>
<keyword evidence="5" id="KW-1133">Transmembrane helix</keyword>
<evidence type="ECO:0000256" key="2">
    <source>
        <dbReference type="ARBA" id="ARBA00005811"/>
    </source>
</evidence>
<dbReference type="EMBL" id="UFVD01000001">
    <property type="protein sequence ID" value="SUX11073.1"/>
    <property type="molecule type" value="Genomic_DNA"/>
</dbReference>
<dbReference type="GO" id="GO:0005886">
    <property type="term" value="C:plasma membrane"/>
    <property type="evidence" value="ECO:0007669"/>
    <property type="project" value="UniProtKB-SubCell"/>
</dbReference>
<dbReference type="PANTHER" id="PTHR30558:SF3">
    <property type="entry name" value="BIOPOLYMER TRANSPORT PROTEIN EXBD-RELATED"/>
    <property type="match status" value="1"/>
</dbReference>